<dbReference type="GO" id="GO:0032259">
    <property type="term" value="P:methylation"/>
    <property type="evidence" value="ECO:0007669"/>
    <property type="project" value="UniProtKB-KW"/>
</dbReference>
<dbReference type="GO" id="GO:0005829">
    <property type="term" value="C:cytosol"/>
    <property type="evidence" value="ECO:0007669"/>
    <property type="project" value="TreeGrafter"/>
</dbReference>
<dbReference type="InterPro" id="IPR006222">
    <property type="entry name" value="GCVT_N"/>
</dbReference>
<dbReference type="InterPro" id="IPR013977">
    <property type="entry name" value="GcvT_C"/>
</dbReference>
<dbReference type="Pfam" id="PF01571">
    <property type="entry name" value="GCV_T"/>
    <property type="match status" value="1"/>
</dbReference>
<evidence type="ECO:0000259" key="2">
    <source>
        <dbReference type="Pfam" id="PF01571"/>
    </source>
</evidence>
<dbReference type="PANTHER" id="PTHR43757:SF2">
    <property type="entry name" value="AMINOMETHYLTRANSFERASE, MITOCHONDRIAL"/>
    <property type="match status" value="1"/>
</dbReference>
<keyword evidence="4" id="KW-0489">Methyltransferase</keyword>
<keyword evidence="4" id="KW-0808">Transferase</keyword>
<dbReference type="InterPro" id="IPR027266">
    <property type="entry name" value="TrmE/GcvT-like"/>
</dbReference>
<comment type="caution">
    <text evidence="4">The sequence shown here is derived from an EMBL/GenBank/DDBJ whole genome shotgun (WGS) entry which is preliminary data.</text>
</comment>
<dbReference type="PANTHER" id="PTHR43757">
    <property type="entry name" value="AMINOMETHYLTRANSFERASE"/>
    <property type="match status" value="1"/>
</dbReference>
<gene>
    <name evidence="4" type="ORF">Asru_0047_09</name>
</gene>
<dbReference type="Gene3D" id="3.30.1360.120">
    <property type="entry name" value="Probable tRNA modification gtpase trme, domain 1"/>
    <property type="match status" value="1"/>
</dbReference>
<reference evidence="4 5" key="1">
    <citation type="submission" date="2012-11" db="EMBL/GenBank/DDBJ databases">
        <title>Whole genome sequence of Acidisphaera rubrifaciens HS-AP3.</title>
        <authorList>
            <person name="Azuma Y."/>
            <person name="Higashiura N."/>
            <person name="Hirakawa H."/>
            <person name="Matsushita K."/>
        </authorList>
    </citation>
    <scope>NUCLEOTIDE SEQUENCE [LARGE SCALE GENOMIC DNA]</scope>
    <source>
        <strain evidence="4 5">HS-AP3</strain>
    </source>
</reference>
<dbReference type="Proteomes" id="UP000032680">
    <property type="component" value="Unassembled WGS sequence"/>
</dbReference>
<dbReference type="EMBL" id="BANB01000047">
    <property type="protein sequence ID" value="GAN76071.1"/>
    <property type="molecule type" value="Genomic_DNA"/>
</dbReference>
<dbReference type="InterPro" id="IPR028896">
    <property type="entry name" value="GcvT/YgfZ/DmdA"/>
</dbReference>
<feature type="binding site" evidence="1">
    <location>
        <position position="202"/>
    </location>
    <ligand>
        <name>substrate</name>
    </ligand>
</feature>
<dbReference type="InterPro" id="IPR029043">
    <property type="entry name" value="GcvT/YgfZ_C"/>
</dbReference>
<evidence type="ECO:0000313" key="5">
    <source>
        <dbReference type="Proteomes" id="UP000032680"/>
    </source>
</evidence>
<proteinExistence type="predicted"/>
<dbReference type="SUPFAM" id="SSF101790">
    <property type="entry name" value="Aminomethyltransferase beta-barrel domain"/>
    <property type="match status" value="1"/>
</dbReference>
<accession>A0A0D6P400</accession>
<organism evidence="4 5">
    <name type="scientific">Acidisphaera rubrifaciens HS-AP3</name>
    <dbReference type="NCBI Taxonomy" id="1231350"/>
    <lineage>
        <taxon>Bacteria</taxon>
        <taxon>Pseudomonadati</taxon>
        <taxon>Pseudomonadota</taxon>
        <taxon>Alphaproteobacteria</taxon>
        <taxon>Acetobacterales</taxon>
        <taxon>Acetobacteraceae</taxon>
        <taxon>Acidisphaera</taxon>
    </lineage>
</organism>
<feature type="domain" description="GCVT N-terminal" evidence="2">
    <location>
        <begin position="14"/>
        <end position="270"/>
    </location>
</feature>
<evidence type="ECO:0000256" key="1">
    <source>
        <dbReference type="PIRSR" id="PIRSR006487-1"/>
    </source>
</evidence>
<sequence>MGTTVKAMRRNALEDRHRALGCDLDPAHMWNDMVVPQVYATDPQDETVAVRTAAGLFDVTMLKIVDVAGPGAADLLDGLVTSDVARLPPGQSLITTIVDDVGGIIDDILIYRDAPDRFRISHGSGATEEALAEHAPRHDVRWARDEDVHVLSLQGPLSLALVAPHAGIDLAALPYFGHARTRLFGKNVTLGRGGYAGERGYEVFCAAADAPFVWDRILHAGQGLGVKPASWGCLDIVRVESALLFFPFDMPHPDTTPWETCQHWAVDLDKPAFRGRQALVARRGAERTVNAGLEINYHDVVTPGAVLSRDGAAVGIVNSVTWSRYLMKSLALCAVHPDHAAIGTALVVLDGGARHDARIVRTPFYDPMRLRTHPRAG</sequence>
<feature type="domain" description="Aminomethyltransferase C-terminal" evidence="3">
    <location>
        <begin position="292"/>
        <end position="366"/>
    </location>
</feature>
<evidence type="ECO:0000313" key="4">
    <source>
        <dbReference type="EMBL" id="GAN76071.1"/>
    </source>
</evidence>
<keyword evidence="5" id="KW-1185">Reference proteome</keyword>
<dbReference type="AlphaFoldDB" id="A0A0D6P400"/>
<dbReference type="SUPFAM" id="SSF103025">
    <property type="entry name" value="Folate-binding domain"/>
    <property type="match status" value="1"/>
</dbReference>
<dbReference type="PIRSF" id="PIRSF006487">
    <property type="entry name" value="GcvT"/>
    <property type="match status" value="1"/>
</dbReference>
<dbReference type="Pfam" id="PF08669">
    <property type="entry name" value="GCV_T_C"/>
    <property type="match status" value="1"/>
</dbReference>
<name>A0A0D6P400_9PROT</name>
<dbReference type="GO" id="GO:0008168">
    <property type="term" value="F:methyltransferase activity"/>
    <property type="evidence" value="ECO:0007669"/>
    <property type="project" value="UniProtKB-KW"/>
</dbReference>
<dbReference type="OrthoDB" id="9772660at2"/>
<protein>
    <submittedName>
        <fullName evidence="4">Glycine cleavage system T protein/aminomethyltransferase</fullName>
    </submittedName>
</protein>
<evidence type="ECO:0000259" key="3">
    <source>
        <dbReference type="Pfam" id="PF08669"/>
    </source>
</evidence>